<accession>A0A9X2PC05</accession>
<dbReference type="GO" id="GO:0005829">
    <property type="term" value="C:cytosol"/>
    <property type="evidence" value="ECO:0007669"/>
    <property type="project" value="TreeGrafter"/>
</dbReference>
<evidence type="ECO:0000256" key="1">
    <source>
        <dbReference type="SAM" id="MobiDB-lite"/>
    </source>
</evidence>
<dbReference type="Proteomes" id="UP001151088">
    <property type="component" value="Unassembled WGS sequence"/>
</dbReference>
<keyword evidence="4" id="KW-1185">Reference proteome</keyword>
<dbReference type="RefSeq" id="WP_258731639.1">
    <property type="nucleotide sequence ID" value="NZ_JANTHZ010000002.1"/>
</dbReference>
<dbReference type="InterPro" id="IPR045079">
    <property type="entry name" value="Oxoprolinase-like"/>
</dbReference>
<evidence type="ECO:0000313" key="4">
    <source>
        <dbReference type="Proteomes" id="UP001151088"/>
    </source>
</evidence>
<reference evidence="3" key="1">
    <citation type="submission" date="2022-08" db="EMBL/GenBank/DDBJ databases">
        <authorList>
            <person name="Li F."/>
        </authorList>
    </citation>
    <scope>NUCLEOTIDE SEQUENCE</scope>
    <source>
        <strain evidence="3">MQZ15Z-1</strain>
    </source>
</reference>
<feature type="domain" description="Hydantoinase B/oxoprolinase" evidence="2">
    <location>
        <begin position="9"/>
        <end position="535"/>
    </location>
</feature>
<dbReference type="GO" id="GO:0006749">
    <property type="term" value="P:glutathione metabolic process"/>
    <property type="evidence" value="ECO:0007669"/>
    <property type="project" value="TreeGrafter"/>
</dbReference>
<feature type="region of interest" description="Disordered" evidence="1">
    <location>
        <begin position="554"/>
        <end position="573"/>
    </location>
</feature>
<name>A0A9X2PC05_9HYPH</name>
<sequence>MTAPGPMLDPITLELVLNALRSVTDETYIALMRSAYSTNIKERNDHSTALIDPRGRMIALCERSQPIHLSSMLGLTNALLAKYRIEDIAPGDIFAANDPYAAGGSHLPDVNLSMPVFADGRLICFVCNIAHHADIGGMSPGSMSGGTEIYQEGLRIPPVRLFSRGELNTDMLDLFLLNARVPDERRGDYVAQIAACRLGERRMLDLVATYGAPQLTLAFDALIERTYERSKRAIARIPAGRYTFEDVMDDDGWGAVDIPIRLAITVGDPATEGRIRCDFTGSAPAVRGNINVPFRATQSSVVYALRAMLDPDVPSNQGMLDAIEIVAPEGSLLNAAFPAAVAGRANTCQRIIDVVIGALAPALPTEAVGAANGANTAVIFSGTDPRTGGGYVYLETVGGGFGGRALKDGTDGVQVHLINTSNLPVEAIESEYPLLVESYGFVADSGGAGRRRGGLGLRRVIRPVDHVTTFTGQGERFINPPWGVFGGEPGGTGGFRMREADGAERALPTKPGATEVRPDQALVVETAGAGGYGPPAERTGNDLARDLVSGKFTPDFLRSHYPQADRPPDNDKV</sequence>
<gene>
    <name evidence="3" type="ORF">NVS89_05850</name>
</gene>
<evidence type="ECO:0000313" key="3">
    <source>
        <dbReference type="EMBL" id="MCS0494614.1"/>
    </source>
</evidence>
<dbReference type="Pfam" id="PF02538">
    <property type="entry name" value="Hydantoinase_B"/>
    <property type="match status" value="1"/>
</dbReference>
<evidence type="ECO:0000259" key="2">
    <source>
        <dbReference type="Pfam" id="PF02538"/>
    </source>
</evidence>
<dbReference type="EMBL" id="JANTHZ010000002">
    <property type="protein sequence ID" value="MCS0494614.1"/>
    <property type="molecule type" value="Genomic_DNA"/>
</dbReference>
<dbReference type="PANTHER" id="PTHR11365:SF23">
    <property type="entry name" value="HYPOTHETICAL 5-OXOPROLINASE (EUROFUNG)-RELATED"/>
    <property type="match status" value="1"/>
</dbReference>
<dbReference type="PANTHER" id="PTHR11365">
    <property type="entry name" value="5-OXOPROLINASE RELATED"/>
    <property type="match status" value="1"/>
</dbReference>
<organism evidence="3 4">
    <name type="scientific">Ancylobacter mangrovi</name>
    <dbReference type="NCBI Taxonomy" id="2972472"/>
    <lineage>
        <taxon>Bacteria</taxon>
        <taxon>Pseudomonadati</taxon>
        <taxon>Pseudomonadota</taxon>
        <taxon>Alphaproteobacteria</taxon>
        <taxon>Hyphomicrobiales</taxon>
        <taxon>Xanthobacteraceae</taxon>
        <taxon>Ancylobacter</taxon>
    </lineage>
</organism>
<proteinExistence type="predicted"/>
<protein>
    <submittedName>
        <fullName evidence="3">Hydantoinase B/oxoprolinase family protein</fullName>
    </submittedName>
</protein>
<comment type="caution">
    <text evidence="3">The sequence shown here is derived from an EMBL/GenBank/DDBJ whole genome shotgun (WGS) entry which is preliminary data.</text>
</comment>
<dbReference type="InterPro" id="IPR003692">
    <property type="entry name" value="Hydantoinase_B"/>
</dbReference>
<dbReference type="GO" id="GO:0017168">
    <property type="term" value="F:5-oxoprolinase (ATP-hydrolyzing) activity"/>
    <property type="evidence" value="ECO:0007669"/>
    <property type="project" value="TreeGrafter"/>
</dbReference>
<dbReference type="AlphaFoldDB" id="A0A9X2PC05"/>